<dbReference type="Pfam" id="PF00498">
    <property type="entry name" value="FHA"/>
    <property type="match status" value="1"/>
</dbReference>
<dbReference type="PROSITE" id="PS50006">
    <property type="entry name" value="FHA_DOMAIN"/>
    <property type="match status" value="1"/>
</dbReference>
<dbReference type="Proteomes" id="UP000218327">
    <property type="component" value="Unassembled WGS sequence"/>
</dbReference>
<comment type="caution">
    <text evidence="3">The sequence shown here is derived from an EMBL/GenBank/DDBJ whole genome shotgun (WGS) entry which is preliminary data.</text>
</comment>
<dbReference type="InterPro" id="IPR000253">
    <property type="entry name" value="FHA_dom"/>
</dbReference>
<accession>A0A2A5B5T7</accession>
<gene>
    <name evidence="3" type="ORF">COA96_04525</name>
</gene>
<dbReference type="EMBL" id="NVVJ01000009">
    <property type="protein sequence ID" value="PCJ26899.1"/>
    <property type="molecule type" value="Genomic_DNA"/>
</dbReference>
<name>A0A2A5B5T7_9GAMM</name>
<feature type="domain" description="FHA" evidence="2">
    <location>
        <begin position="122"/>
        <end position="176"/>
    </location>
</feature>
<organism evidence="3 4">
    <name type="scientific">SAR86 cluster bacterium</name>
    <dbReference type="NCBI Taxonomy" id="2030880"/>
    <lineage>
        <taxon>Bacteria</taxon>
        <taxon>Pseudomonadati</taxon>
        <taxon>Pseudomonadota</taxon>
        <taxon>Gammaproteobacteria</taxon>
        <taxon>SAR86 cluster</taxon>
    </lineage>
</organism>
<dbReference type="Gene3D" id="2.60.200.20">
    <property type="match status" value="1"/>
</dbReference>
<dbReference type="CDD" id="cd00060">
    <property type="entry name" value="FHA"/>
    <property type="match status" value="1"/>
</dbReference>
<evidence type="ECO:0000256" key="1">
    <source>
        <dbReference type="SAM" id="MobiDB-lite"/>
    </source>
</evidence>
<proteinExistence type="predicted"/>
<protein>
    <recommendedName>
        <fullName evidence="2">FHA domain-containing protein</fullName>
    </recommendedName>
</protein>
<dbReference type="InterPro" id="IPR008984">
    <property type="entry name" value="SMAD_FHA_dom_sf"/>
</dbReference>
<evidence type="ECO:0000259" key="2">
    <source>
        <dbReference type="PROSITE" id="PS50006"/>
    </source>
</evidence>
<feature type="compositionally biased region" description="Polar residues" evidence="1">
    <location>
        <begin position="22"/>
        <end position="39"/>
    </location>
</feature>
<feature type="region of interest" description="Disordered" evidence="1">
    <location>
        <begin position="22"/>
        <end position="48"/>
    </location>
</feature>
<dbReference type="AlphaFoldDB" id="A0A2A5B5T7"/>
<reference evidence="4" key="1">
    <citation type="submission" date="2017-08" db="EMBL/GenBank/DDBJ databases">
        <title>A dynamic microbial community with high functional redundancy inhabits the cold, oxic subseafloor aquifer.</title>
        <authorList>
            <person name="Tully B.J."/>
            <person name="Wheat C.G."/>
            <person name="Glazer B.T."/>
            <person name="Huber J.A."/>
        </authorList>
    </citation>
    <scope>NUCLEOTIDE SEQUENCE [LARGE SCALE GENOMIC DNA]</scope>
</reference>
<evidence type="ECO:0000313" key="4">
    <source>
        <dbReference type="Proteomes" id="UP000218327"/>
    </source>
</evidence>
<evidence type="ECO:0000313" key="3">
    <source>
        <dbReference type="EMBL" id="PCJ26899.1"/>
    </source>
</evidence>
<dbReference type="SUPFAM" id="SSF49879">
    <property type="entry name" value="SMAD/FHA domain"/>
    <property type="match status" value="1"/>
</dbReference>
<sequence>MPIYRGPDGKIIEERTKRIQDNKVTNLSQSSAAKSNTVDSSEDLTQKVNHLSAHAENTNNGHAKPNTDEDKTKLYFADNVVGKEASAEKATTQKDSDPVVGWLAIISGPGKGNVLKFGYGSNPIGRGGGARVSLDFGDEQISRGEHAIITYDPRGRKFYIQHGSGNNLTYLQDEPVLVPTMLKERAQITIGQTKLMFVSLCGDSFDWQDLKDGTSNEQT</sequence>